<accession>A0A4R6M2J9</accession>
<dbReference type="Gene3D" id="3.40.50.11720">
    <property type="entry name" value="3-Deoxy-D-manno-octulosonic-acid transferase, N-terminal domain"/>
    <property type="match status" value="1"/>
</dbReference>
<dbReference type="UniPathway" id="UPA00958"/>
<protein>
    <recommendedName>
        <fullName evidence="4">3-deoxy-D-manno-octulosonic acid transferase</fullName>
        <shortName evidence="4">Kdo transferase</shortName>
        <ecNumber evidence="4">2.4.99.12</ecNumber>
    </recommendedName>
    <alternativeName>
        <fullName evidence="4">Lipid IV(A) 3-deoxy-D-manno-octulosonic acid transferase</fullName>
    </alternativeName>
</protein>
<dbReference type="EC" id="2.4.99.12" evidence="4"/>
<feature type="active site" description="Proton acceptor" evidence="2">
    <location>
        <position position="63"/>
    </location>
</feature>
<dbReference type="OrthoDB" id="9789797at2"/>
<feature type="domain" description="3-deoxy-D-manno-octulosonic-acid transferase N-terminal" evidence="5">
    <location>
        <begin position="32"/>
        <end position="214"/>
    </location>
</feature>
<comment type="caution">
    <text evidence="6">The sequence shown here is derived from an EMBL/GenBank/DDBJ whole genome shotgun (WGS) entry which is preliminary data.</text>
</comment>
<dbReference type="InterPro" id="IPR039901">
    <property type="entry name" value="Kdotransferase"/>
</dbReference>
<keyword evidence="4" id="KW-1003">Cell membrane</keyword>
<dbReference type="GO" id="GO:0009244">
    <property type="term" value="P:lipopolysaccharide core region biosynthetic process"/>
    <property type="evidence" value="ECO:0007669"/>
    <property type="project" value="UniProtKB-UniRule"/>
</dbReference>
<dbReference type="AlphaFoldDB" id="A0A4R6M2J9"/>
<evidence type="ECO:0000259" key="5">
    <source>
        <dbReference type="Pfam" id="PF04413"/>
    </source>
</evidence>
<feature type="transmembrane region" description="Helical" evidence="4">
    <location>
        <begin position="6"/>
        <end position="22"/>
    </location>
</feature>
<sequence length="432" mass="49199">MYIIYNLLLFIILVVYSPILIYKKITNSNKKNIKEMFGFYSNDIKKLAENNKIIWIHAVSVGETVAASPVVKELKKEMPEYKIIFSTTTYTGQNMAHKIIKDADAVVYFPFDLTFAVKKALKTINPELIMIIETELWPNFIKIAKNKGHKIIYANGRISDSSFKKYKYLGSILPEMLNNIDCLAMQSAQDKERVIELGADAEKVLNLGNTKFDQNYSSISESKKEDYRNKFKINEDNLVFVAGSTHADEEKHLIQIYKDLKTKFPELYFIVAPRDIERAAEIADLFQKNNIDYIKKSELKSESSDKIDALILNTIGELAQIYSIADLVFVGGSMMGKGGHNILEPAAHGKLVFFGPDMSNFKDSRDLLLKNDAGIQVNSWQSLKKQLLYYLNNINDLNSKGEKARKVILNNKGASKRILDHTLKVLKQKQNN</sequence>
<dbReference type="PANTHER" id="PTHR42755:SF1">
    <property type="entry name" value="3-DEOXY-D-MANNO-OCTULOSONIC ACID TRANSFERASE, MITOCHONDRIAL-RELATED"/>
    <property type="match status" value="1"/>
</dbReference>
<evidence type="ECO:0000256" key="3">
    <source>
        <dbReference type="PIRSR" id="PIRSR639901-2"/>
    </source>
</evidence>
<dbReference type="GO" id="GO:0009245">
    <property type="term" value="P:lipid A biosynthetic process"/>
    <property type="evidence" value="ECO:0007669"/>
    <property type="project" value="TreeGrafter"/>
</dbReference>
<feature type="site" description="Transition state stabilizer" evidence="3">
    <location>
        <position position="133"/>
    </location>
</feature>
<keyword evidence="4" id="KW-0472">Membrane</keyword>
<comment type="function">
    <text evidence="4">Involved in lipopolysaccharide (LPS) biosynthesis. Catalyzes the transfer of 3-deoxy-D-manno-octulosonate (Kdo) residue(s) from CMP-Kdo to lipid IV(A), the tetraacyldisaccharide-1,4'-bisphosphate precursor of lipid A.</text>
</comment>
<dbReference type="Gene3D" id="3.40.50.2000">
    <property type="entry name" value="Glycogen Phosphorylase B"/>
    <property type="match status" value="1"/>
</dbReference>
<feature type="site" description="Transition state stabilizer" evidence="3">
    <location>
        <position position="211"/>
    </location>
</feature>
<dbReference type="InterPro" id="IPR007507">
    <property type="entry name" value="Glycos_transf_N"/>
</dbReference>
<dbReference type="GO" id="GO:0043842">
    <property type="term" value="F:Kdo transferase activity"/>
    <property type="evidence" value="ECO:0007669"/>
    <property type="project" value="UniProtKB-EC"/>
</dbReference>
<evidence type="ECO:0000256" key="1">
    <source>
        <dbReference type="ARBA" id="ARBA00022679"/>
    </source>
</evidence>
<gene>
    <name evidence="6" type="ORF">DFR79_102192</name>
</gene>
<organism evidence="6 7">
    <name type="scientific">Halanaerobium saccharolyticum</name>
    <dbReference type="NCBI Taxonomy" id="43595"/>
    <lineage>
        <taxon>Bacteria</taxon>
        <taxon>Bacillati</taxon>
        <taxon>Bacillota</taxon>
        <taxon>Clostridia</taxon>
        <taxon>Halanaerobiales</taxon>
        <taxon>Halanaerobiaceae</taxon>
        <taxon>Halanaerobium</taxon>
    </lineage>
</organism>
<reference evidence="6 7" key="1">
    <citation type="submission" date="2019-03" db="EMBL/GenBank/DDBJ databases">
        <title>Subsurface microbial communities from deep shales in Ohio and West Virginia, USA.</title>
        <authorList>
            <person name="Wrighton K."/>
        </authorList>
    </citation>
    <scope>NUCLEOTIDE SEQUENCE [LARGE SCALE GENOMIC DNA]</scope>
    <source>
        <strain evidence="6 7">MA284_T2</strain>
    </source>
</reference>
<dbReference type="FunFam" id="3.40.50.11720:FF:000001">
    <property type="entry name" value="3-deoxy-D-manno-octulosonic acid transferase"/>
    <property type="match status" value="1"/>
</dbReference>
<dbReference type="PANTHER" id="PTHR42755">
    <property type="entry name" value="3-DEOXY-MANNO-OCTULOSONATE CYTIDYLYLTRANSFERASE"/>
    <property type="match status" value="1"/>
</dbReference>
<evidence type="ECO:0000313" key="6">
    <source>
        <dbReference type="EMBL" id="TDO94815.1"/>
    </source>
</evidence>
<keyword evidence="4" id="KW-0448">Lipopolysaccharide biosynthesis</keyword>
<comment type="catalytic activity">
    <reaction evidence="4">
        <text>lipid IVA (E. coli) + CMP-3-deoxy-beta-D-manno-octulosonate = alpha-Kdo-(2-&gt;6)-lipid IVA (E. coli) + CMP + H(+)</text>
        <dbReference type="Rhea" id="RHEA:28066"/>
        <dbReference type="ChEBI" id="CHEBI:15378"/>
        <dbReference type="ChEBI" id="CHEBI:58603"/>
        <dbReference type="ChEBI" id="CHEBI:60364"/>
        <dbReference type="ChEBI" id="CHEBI:60377"/>
        <dbReference type="ChEBI" id="CHEBI:85987"/>
        <dbReference type="EC" id="2.4.99.12"/>
    </reaction>
</comment>
<dbReference type="EMBL" id="SNWX01000002">
    <property type="protein sequence ID" value="TDO94815.1"/>
    <property type="molecule type" value="Genomic_DNA"/>
</dbReference>
<keyword evidence="4" id="KW-0812">Transmembrane</keyword>
<proteinExistence type="inferred from homology"/>
<comment type="subcellular location">
    <subcellularLocation>
        <location evidence="4">Cell membrane</location>
    </subcellularLocation>
</comment>
<comment type="similarity">
    <text evidence="4">Belongs to the glycosyltransferase group 1 family.</text>
</comment>
<dbReference type="Pfam" id="PF04413">
    <property type="entry name" value="Glycos_transf_N"/>
    <property type="match status" value="1"/>
</dbReference>
<keyword evidence="4" id="KW-1133">Transmembrane helix</keyword>
<comment type="pathway">
    <text evidence="4">Bacterial outer membrane biogenesis; LPS core biosynthesis.</text>
</comment>
<dbReference type="GO" id="GO:0005886">
    <property type="term" value="C:plasma membrane"/>
    <property type="evidence" value="ECO:0007669"/>
    <property type="project" value="UniProtKB-SubCell"/>
</dbReference>
<dbReference type="InterPro" id="IPR038107">
    <property type="entry name" value="Glycos_transf_N_sf"/>
</dbReference>
<evidence type="ECO:0000256" key="4">
    <source>
        <dbReference type="RuleBase" id="RU365103"/>
    </source>
</evidence>
<dbReference type="Proteomes" id="UP000295064">
    <property type="component" value="Unassembled WGS sequence"/>
</dbReference>
<evidence type="ECO:0000256" key="2">
    <source>
        <dbReference type="PIRSR" id="PIRSR639901-1"/>
    </source>
</evidence>
<evidence type="ECO:0000313" key="7">
    <source>
        <dbReference type="Proteomes" id="UP000295064"/>
    </source>
</evidence>
<keyword evidence="1 4" id="KW-0808">Transferase</keyword>
<name>A0A4R6M2J9_9FIRM</name>
<dbReference type="SUPFAM" id="SSF53756">
    <property type="entry name" value="UDP-Glycosyltransferase/glycogen phosphorylase"/>
    <property type="match status" value="1"/>
</dbReference>
<dbReference type="RefSeq" id="WP_133513896.1">
    <property type="nucleotide sequence ID" value="NZ_SNWX01000002.1"/>
</dbReference>